<evidence type="ECO:0000256" key="1">
    <source>
        <dbReference type="ARBA" id="ARBA00004496"/>
    </source>
</evidence>
<dbReference type="Pfam" id="PF13516">
    <property type="entry name" value="LRR_6"/>
    <property type="match status" value="4"/>
</dbReference>
<evidence type="ECO:0000313" key="10">
    <source>
        <dbReference type="RefSeq" id="XP_031419291.1"/>
    </source>
</evidence>
<dbReference type="InterPro" id="IPR027417">
    <property type="entry name" value="P-loop_NTPase"/>
</dbReference>
<dbReference type="InterPro" id="IPR029495">
    <property type="entry name" value="NACHT-assoc"/>
</dbReference>
<dbReference type="InterPro" id="IPR001611">
    <property type="entry name" value="Leu-rich_rpt"/>
</dbReference>
<protein>
    <submittedName>
        <fullName evidence="10">Protein NLRC3-like</fullName>
    </submittedName>
</protein>
<feature type="compositionally biased region" description="Low complexity" evidence="7">
    <location>
        <begin position="306"/>
        <end position="321"/>
    </location>
</feature>
<dbReference type="Pfam" id="PF17776">
    <property type="entry name" value="NLRC4_HD2"/>
    <property type="match status" value="1"/>
</dbReference>
<reference evidence="10" key="1">
    <citation type="submission" date="2025-08" db="UniProtKB">
        <authorList>
            <consortium name="RefSeq"/>
        </authorList>
    </citation>
    <scope>IDENTIFICATION</scope>
</reference>
<dbReference type="PROSITE" id="PS50837">
    <property type="entry name" value="NACHT"/>
    <property type="match status" value="1"/>
</dbReference>
<dbReference type="Pfam" id="PF05729">
    <property type="entry name" value="NACHT"/>
    <property type="match status" value="1"/>
</dbReference>
<dbReference type="SMART" id="SM01288">
    <property type="entry name" value="FISNA"/>
    <property type="match status" value="1"/>
</dbReference>
<gene>
    <name evidence="10" type="primary">LOC116219702</name>
</gene>
<evidence type="ECO:0000256" key="3">
    <source>
        <dbReference type="ARBA" id="ARBA00022614"/>
    </source>
</evidence>
<feature type="domain" description="NACHT" evidence="8">
    <location>
        <begin position="81"/>
        <end position="214"/>
    </location>
</feature>
<keyword evidence="3" id="KW-0433">Leucine-rich repeat</keyword>
<proteinExistence type="predicted"/>
<evidence type="ECO:0000256" key="7">
    <source>
        <dbReference type="SAM" id="MobiDB-lite"/>
    </source>
</evidence>
<keyword evidence="6" id="KW-0067">ATP-binding</keyword>
<dbReference type="SUPFAM" id="SSF52047">
    <property type="entry name" value="RNI-like"/>
    <property type="match status" value="1"/>
</dbReference>
<organism evidence="9 10">
    <name type="scientific">Clupea harengus</name>
    <name type="common">Atlantic herring</name>
    <dbReference type="NCBI Taxonomy" id="7950"/>
    <lineage>
        <taxon>Eukaryota</taxon>
        <taxon>Metazoa</taxon>
        <taxon>Chordata</taxon>
        <taxon>Craniata</taxon>
        <taxon>Vertebrata</taxon>
        <taxon>Euteleostomi</taxon>
        <taxon>Actinopterygii</taxon>
        <taxon>Neopterygii</taxon>
        <taxon>Teleostei</taxon>
        <taxon>Clupei</taxon>
        <taxon>Clupeiformes</taxon>
        <taxon>Clupeoidei</taxon>
        <taxon>Clupeidae</taxon>
        <taxon>Clupea</taxon>
    </lineage>
</organism>
<dbReference type="Gene3D" id="3.40.50.300">
    <property type="entry name" value="P-loop containing nucleotide triphosphate hydrolases"/>
    <property type="match status" value="1"/>
</dbReference>
<evidence type="ECO:0000256" key="4">
    <source>
        <dbReference type="ARBA" id="ARBA00022737"/>
    </source>
</evidence>
<keyword evidence="2" id="KW-0963">Cytoplasm</keyword>
<dbReference type="Pfam" id="PF17779">
    <property type="entry name" value="WHD_NOD2"/>
    <property type="match status" value="1"/>
</dbReference>
<feature type="region of interest" description="Disordered" evidence="7">
    <location>
        <begin position="288"/>
        <end position="321"/>
    </location>
</feature>
<dbReference type="GeneID" id="116219702"/>
<dbReference type="InterPro" id="IPR032675">
    <property type="entry name" value="LRR_dom_sf"/>
</dbReference>
<evidence type="ECO:0000313" key="9">
    <source>
        <dbReference type="Proteomes" id="UP000515152"/>
    </source>
</evidence>
<dbReference type="InterPro" id="IPR007111">
    <property type="entry name" value="NACHT_NTPase"/>
</dbReference>
<accession>A0A6P8F581</accession>
<dbReference type="SMART" id="SM00368">
    <property type="entry name" value="LRR_RI"/>
    <property type="match status" value="7"/>
</dbReference>
<dbReference type="InterPro" id="IPR051261">
    <property type="entry name" value="NLR"/>
</dbReference>
<dbReference type="GO" id="GO:0005737">
    <property type="term" value="C:cytoplasm"/>
    <property type="evidence" value="ECO:0007669"/>
    <property type="project" value="UniProtKB-SubCell"/>
</dbReference>
<dbReference type="AlphaFoldDB" id="A0A6P8F581"/>
<evidence type="ECO:0000256" key="5">
    <source>
        <dbReference type="ARBA" id="ARBA00022741"/>
    </source>
</evidence>
<dbReference type="Pfam" id="PF14484">
    <property type="entry name" value="FISNA"/>
    <property type="match status" value="1"/>
</dbReference>
<keyword evidence="4" id="KW-0677">Repeat</keyword>
<keyword evidence="5" id="KW-0547">Nucleotide-binding</keyword>
<dbReference type="KEGG" id="char:116219702"/>
<evidence type="ECO:0000256" key="6">
    <source>
        <dbReference type="ARBA" id="ARBA00022840"/>
    </source>
</evidence>
<dbReference type="InterPro" id="IPR041075">
    <property type="entry name" value="NOD1/2_WH"/>
</dbReference>
<dbReference type="InterPro" id="IPR041267">
    <property type="entry name" value="NLRP_HD2"/>
</dbReference>
<dbReference type="GO" id="GO:0005524">
    <property type="term" value="F:ATP binding"/>
    <property type="evidence" value="ECO:0007669"/>
    <property type="project" value="UniProtKB-KW"/>
</dbReference>
<dbReference type="PANTHER" id="PTHR24106">
    <property type="entry name" value="NACHT, LRR AND CARD DOMAINS-CONTAINING"/>
    <property type="match status" value="1"/>
</dbReference>
<dbReference type="OrthoDB" id="120976at2759"/>
<evidence type="ECO:0000256" key="2">
    <source>
        <dbReference type="ARBA" id="ARBA00022490"/>
    </source>
</evidence>
<dbReference type="RefSeq" id="XP_031419291.1">
    <property type="nucleotide sequence ID" value="XM_031563431.1"/>
</dbReference>
<name>A0A6P8F581_CLUHA</name>
<evidence type="ECO:0000259" key="8">
    <source>
        <dbReference type="PROSITE" id="PS50837"/>
    </source>
</evidence>
<dbReference type="Gene3D" id="3.80.10.10">
    <property type="entry name" value="Ribonuclease Inhibitor"/>
    <property type="match status" value="1"/>
</dbReference>
<comment type="subcellular location">
    <subcellularLocation>
        <location evidence="1">Cytoplasm</location>
    </subcellularLocation>
</comment>
<dbReference type="FunFam" id="3.40.50.300:FF:000210">
    <property type="entry name" value="Si:dkey-16p6.1"/>
    <property type="match status" value="1"/>
</dbReference>
<sequence>MRRLKANLALRYARVFEGSSTEGRARKVDDIYTDLFIVDEYTGGALKGHEACWMEQNRSRWSTCSSRVHCNDVFRIQPDCRKVLTLGVAGVGKTVSVHKFILDWAQGRANQDLAFLFPLPFRQLNVKSKRKRSLWELLQQSFPELKELDSLPTAGTVMFVFDGLDESRVRLEFQKELASDPMESSVRLDVLVASLISGHMLPAAYVWVTSRPAAANKISCFFDQVTEVRGFTDEQTERYFEKNTREPTARRIIAHVRKTKTLRVMCQLPVFCWILSVVLEEMWNREAKETPTPSIPGETASVIPLSKTTTPSVPSETSTPSTLTEIYTRFLLYQLGRRSETQEYDSRRSSVSQSLLNLGKLAFLHLEKRQLVFDAADLRACGVDDGSKNSEFSVTCTQIFKEESADQESRLYSFVHLSVQEYLAAVFTFYANRHRKPGVRQRLLGRTTFDLQKANVDRALRSEDGHLDLFLRFLLGLSLEPNQRLLRRLLPELDPCDEPVDKIVQYIHRTIRERSSHTHTHTHSAERSINLFHCLSELRDESLVQEVSRCLLQGALRAAELTQTQWSALCFLLLTAEETQTQFELKRYWASPQGLRRLLPVVRNTQRALLHQCVLMEPSCRLLASALTAGPAPLTVLDLSDNPLLDGGVKVLSAALRRAECPLHTLRLDDVGMSGEGCGPLVSALRSKVAHLRELDLSRNYIRDSGANQIALLLKDPPCRLEKLWLRDCGIREEGGAAVGLALCSNPAHLRLIDLSSNQLRDSGVRHVMTSLSDQRCRLECLRLEDCGLSDVSCTALASALQSNPSHLRELDLSNNSVGDQGAKLLRNMLTHPQSHLNNLR</sequence>
<keyword evidence="9" id="KW-1185">Reference proteome</keyword>
<dbReference type="Proteomes" id="UP000515152">
    <property type="component" value="Chromosome 26"/>
</dbReference>